<feature type="region of interest" description="Disordered" evidence="1">
    <location>
        <begin position="154"/>
        <end position="197"/>
    </location>
</feature>
<dbReference type="EMBL" id="KQ947404">
    <property type="protein sequence ID" value="KUJ23850.1"/>
    <property type="molecule type" value="Genomic_DNA"/>
</dbReference>
<gene>
    <name evidence="2" type="ORF">LY89DRAFT_662643</name>
</gene>
<dbReference type="GeneID" id="28822385"/>
<dbReference type="InParanoid" id="A0A194XU53"/>
<keyword evidence="3" id="KW-1185">Reference proteome</keyword>
<accession>A0A194XU53</accession>
<reference evidence="2 3" key="1">
    <citation type="submission" date="2015-10" db="EMBL/GenBank/DDBJ databases">
        <title>Full genome of DAOMC 229536 Phialocephala scopiformis, a fungal endophyte of spruce producing the potent anti-insectan compound rugulosin.</title>
        <authorList>
            <consortium name="DOE Joint Genome Institute"/>
            <person name="Walker A.K."/>
            <person name="Frasz S.L."/>
            <person name="Seifert K.A."/>
            <person name="Miller J.D."/>
            <person name="Mondo S.J."/>
            <person name="Labutti K."/>
            <person name="Lipzen A."/>
            <person name="Dockter R."/>
            <person name="Kennedy M."/>
            <person name="Grigoriev I.V."/>
            <person name="Spatafora J.W."/>
        </authorList>
    </citation>
    <scope>NUCLEOTIDE SEQUENCE [LARGE SCALE GENOMIC DNA]</scope>
    <source>
        <strain evidence="2 3">CBS 120377</strain>
    </source>
</reference>
<dbReference type="KEGG" id="psco:LY89DRAFT_662643"/>
<proteinExistence type="predicted"/>
<sequence length="197" mass="22521">MASRTIVPSLLSPHERNNERTNQTKTLNGWNLRVRCATQSPLPEHVSPLKRAAVVNSMPEKYRTTFLAHNRKKKTLNYYDENGQIRWNYIEGVLKAKSSESDREAVGFSVRQSKFEHYHGVPDKRPPQISRTTKEKAAILKSHNQKWAAVRSHLTTGTEAASPAHEADKEATSTIHSHDRVMSEKEQKEYDKMWGSS</sequence>
<dbReference type="RefSeq" id="XP_018078205.1">
    <property type="nucleotide sequence ID" value="XM_018212659.1"/>
</dbReference>
<name>A0A194XU53_MOLSC</name>
<feature type="compositionally biased region" description="Basic and acidic residues" evidence="1">
    <location>
        <begin position="165"/>
        <end position="197"/>
    </location>
</feature>
<evidence type="ECO:0000256" key="1">
    <source>
        <dbReference type="SAM" id="MobiDB-lite"/>
    </source>
</evidence>
<dbReference type="Proteomes" id="UP000070700">
    <property type="component" value="Unassembled WGS sequence"/>
</dbReference>
<organism evidence="2 3">
    <name type="scientific">Mollisia scopiformis</name>
    <name type="common">Conifer needle endophyte fungus</name>
    <name type="synonym">Phialocephala scopiformis</name>
    <dbReference type="NCBI Taxonomy" id="149040"/>
    <lineage>
        <taxon>Eukaryota</taxon>
        <taxon>Fungi</taxon>
        <taxon>Dikarya</taxon>
        <taxon>Ascomycota</taxon>
        <taxon>Pezizomycotina</taxon>
        <taxon>Leotiomycetes</taxon>
        <taxon>Helotiales</taxon>
        <taxon>Mollisiaceae</taxon>
        <taxon>Mollisia</taxon>
    </lineage>
</organism>
<evidence type="ECO:0000313" key="2">
    <source>
        <dbReference type="EMBL" id="KUJ23850.1"/>
    </source>
</evidence>
<feature type="region of interest" description="Disordered" evidence="1">
    <location>
        <begin position="1"/>
        <end position="22"/>
    </location>
</feature>
<evidence type="ECO:0000313" key="3">
    <source>
        <dbReference type="Proteomes" id="UP000070700"/>
    </source>
</evidence>
<dbReference type="AlphaFoldDB" id="A0A194XU53"/>
<protein>
    <submittedName>
        <fullName evidence="2">Uncharacterized protein</fullName>
    </submittedName>
</protein>